<keyword evidence="5" id="KW-1015">Disulfide bond</keyword>
<keyword evidence="2 6" id="KW-0812">Transmembrane</keyword>
<dbReference type="PANTHER" id="PTHR47767:SF2">
    <property type="entry name" value="GPS DOMAIN-CONTAINING PROTEIN"/>
    <property type="match status" value="1"/>
</dbReference>
<accession>A0AAD4PHQ4</accession>
<evidence type="ECO:0000256" key="6">
    <source>
        <dbReference type="SAM" id="Phobius"/>
    </source>
</evidence>
<comment type="caution">
    <text evidence="8">The sequence shown here is derived from an EMBL/GenBank/DDBJ whole genome shotgun (WGS) entry which is preliminary data.</text>
</comment>
<feature type="non-terminal residue" evidence="8">
    <location>
        <position position="1023"/>
    </location>
</feature>
<evidence type="ECO:0000313" key="8">
    <source>
        <dbReference type="EMBL" id="KAH8358963.1"/>
    </source>
</evidence>
<dbReference type="EMBL" id="JAJJHW010003409">
    <property type="protein sequence ID" value="KAH8358963.1"/>
    <property type="molecule type" value="Genomic_DNA"/>
</dbReference>
<dbReference type="PROSITE" id="PS50221">
    <property type="entry name" value="GAIN_B"/>
    <property type="match status" value="1"/>
</dbReference>
<name>A0AAD4PHQ4_9MUSC</name>
<evidence type="ECO:0000256" key="1">
    <source>
        <dbReference type="ARBA" id="ARBA00004370"/>
    </source>
</evidence>
<evidence type="ECO:0000256" key="5">
    <source>
        <dbReference type="ARBA" id="ARBA00023157"/>
    </source>
</evidence>
<dbReference type="InterPro" id="IPR057244">
    <property type="entry name" value="GAIN_B"/>
</dbReference>
<protein>
    <recommendedName>
        <fullName evidence="7">GAIN-B domain-containing protein</fullName>
    </recommendedName>
</protein>
<sequence length="1023" mass="117971">VKCDDKATKAFGDIAHWKFRGVRYTTSEDFLCWKENWQLFIRECNTTTGQWMPENVTCQKLGKTNEYCPEDLLEIKNDDGNNHLCLKISSKPDKYDDKFCYGSNAIASSDLSKDQMSNFLLLLLERNIREFWLPLRRDNKTMPFTIRLPGKHWGKVVEGNKGKIFDYNPNANCMSAQYFHNYLNKSEDGPKIMIKDCQALLHSICVFRDNFVTASGCPNGFGALSYRPNECYGVQRRKFLSEEKENILSLKDYFQNRNAIEQVLKGSISEKRREQFFEVDQFFDDSGDSYVILMNRKEKVKVENQDSGTLPVLYKEVVNIQNNFVQLMLKIDTKLNNLILIVYNRKYLWRIGKQDGIKCFTNADYDIMRGININLIWENENKTKSIYKVKRIGKDPGEYWCEGHTIQNFQLVSSLRIVTSQETRGHTFSVKLNMTCMKRSEFDLCNNIVHNNVKKIAKHDHEALKKLSKTVSPHLVLHNTRIMSIEIIASNYTSYWIHITASLMNSAVDNSDEDSSEESDSLENELSIRHDTSIRMEVWRLLQKLISIYNLKSNSIVRSTEYCFPEMFTTVNNEIYQWNQAVRGQLGTLSNLCLQNNGMPLLRKCQGDFIFGAYWEELKKNVFCQFEKEKSKITKTLYTLEKSKIIRDFPEKTVREVKTILQESANKLLPADVHYTANILQTSIKYIQQYMNTNALGQSRSRETIKYISHDLVDIYNYIVNVKRNTIKMSATLNSTNKLLEVFETGINTLSVQISESMLNGTSDEIDASSIDVDILEYVDVGVTVKVSCNFLYFIINPLIANVSGIAIFQNDNFTELPYILKGAFKHEHFRFLQSSHDIQDLISEPNLQFATYLPEKLLDNLNRISSTLNVTEKSQTIIVIKMYSNDMLFQPQDKEDQPTAVGRVISVSLPGHSTQLPENLPMVFHIKNSTATDPCRYWNFEKWVSDGLWLDLSLQNTYRNFVICQVSHLTPFAYLIGFNITSIDDDIEVNIRQLHDQALDIITLIGCSLSLLGICGIFITAA</sequence>
<dbReference type="PANTHER" id="PTHR47767">
    <property type="entry name" value="ADHESION G PROTEIN-COUPLED RECEPTOR G7"/>
    <property type="match status" value="1"/>
</dbReference>
<comment type="subcellular location">
    <subcellularLocation>
        <location evidence="1">Membrane</location>
    </subcellularLocation>
</comment>
<evidence type="ECO:0000259" key="7">
    <source>
        <dbReference type="PROSITE" id="PS50221"/>
    </source>
</evidence>
<evidence type="ECO:0000256" key="3">
    <source>
        <dbReference type="ARBA" id="ARBA00022989"/>
    </source>
</evidence>
<dbReference type="Gene3D" id="2.60.220.50">
    <property type="match status" value="1"/>
</dbReference>
<evidence type="ECO:0000256" key="2">
    <source>
        <dbReference type="ARBA" id="ARBA00022692"/>
    </source>
</evidence>
<dbReference type="GO" id="GO:0016020">
    <property type="term" value="C:membrane"/>
    <property type="evidence" value="ECO:0007669"/>
    <property type="project" value="UniProtKB-SubCell"/>
</dbReference>
<dbReference type="Proteomes" id="UP001200034">
    <property type="component" value="Unassembled WGS sequence"/>
</dbReference>
<feature type="non-terminal residue" evidence="8">
    <location>
        <position position="1"/>
    </location>
</feature>
<keyword evidence="3 6" id="KW-1133">Transmembrane helix</keyword>
<dbReference type="InterPro" id="IPR053066">
    <property type="entry name" value="ADGR_G7"/>
</dbReference>
<keyword evidence="4 6" id="KW-0472">Membrane</keyword>
<evidence type="ECO:0000313" key="9">
    <source>
        <dbReference type="Proteomes" id="UP001200034"/>
    </source>
</evidence>
<proteinExistence type="predicted"/>
<feature type="transmembrane region" description="Helical" evidence="6">
    <location>
        <begin position="1002"/>
        <end position="1022"/>
    </location>
</feature>
<reference evidence="8" key="1">
    <citation type="journal article" date="2021" name="Mol. Ecol. Resour.">
        <title>Phylogenomic analyses of the genus Drosophila reveals genomic signals of climate adaptation.</title>
        <authorList>
            <person name="Li F."/>
            <person name="Rane R.V."/>
            <person name="Luria V."/>
            <person name="Xiong Z."/>
            <person name="Chen J."/>
            <person name="Li Z."/>
            <person name="Catullo R.A."/>
            <person name="Griffin P.C."/>
            <person name="Schiffer M."/>
            <person name="Pearce S."/>
            <person name="Lee S.F."/>
            <person name="McElroy K."/>
            <person name="Stocker A."/>
            <person name="Shirriffs J."/>
            <person name="Cockerell F."/>
            <person name="Coppin C."/>
            <person name="Sgro C.M."/>
            <person name="Karger A."/>
            <person name="Cain J.W."/>
            <person name="Weber J.A."/>
            <person name="Santpere G."/>
            <person name="Kirschner M.W."/>
            <person name="Hoffmann A.A."/>
            <person name="Oakeshott J.G."/>
            <person name="Zhang G."/>
        </authorList>
    </citation>
    <scope>NUCLEOTIDE SEQUENCE</scope>
    <source>
        <strain evidence="8">BGI-SZ-2011g</strain>
    </source>
</reference>
<dbReference type="InterPro" id="IPR046338">
    <property type="entry name" value="GAIN_dom_sf"/>
</dbReference>
<evidence type="ECO:0000256" key="4">
    <source>
        <dbReference type="ARBA" id="ARBA00023136"/>
    </source>
</evidence>
<gene>
    <name evidence="8" type="ORF">KR093_003582</name>
</gene>
<feature type="domain" description="GAIN-B" evidence="7">
    <location>
        <begin position="828"/>
        <end position="983"/>
    </location>
</feature>
<dbReference type="AlphaFoldDB" id="A0AAD4PHQ4"/>
<organism evidence="8 9">
    <name type="scientific">Drosophila rubida</name>
    <dbReference type="NCBI Taxonomy" id="30044"/>
    <lineage>
        <taxon>Eukaryota</taxon>
        <taxon>Metazoa</taxon>
        <taxon>Ecdysozoa</taxon>
        <taxon>Arthropoda</taxon>
        <taxon>Hexapoda</taxon>
        <taxon>Insecta</taxon>
        <taxon>Pterygota</taxon>
        <taxon>Neoptera</taxon>
        <taxon>Endopterygota</taxon>
        <taxon>Diptera</taxon>
        <taxon>Brachycera</taxon>
        <taxon>Muscomorpha</taxon>
        <taxon>Ephydroidea</taxon>
        <taxon>Drosophilidae</taxon>
        <taxon>Drosophila</taxon>
    </lineage>
</organism>
<keyword evidence="9" id="KW-1185">Reference proteome</keyword>